<dbReference type="PROSITE" id="PS51257">
    <property type="entry name" value="PROKAR_LIPOPROTEIN"/>
    <property type="match status" value="1"/>
</dbReference>
<evidence type="ECO:0000313" key="6">
    <source>
        <dbReference type="Proteomes" id="UP000223071"/>
    </source>
</evidence>
<evidence type="ECO:0000256" key="2">
    <source>
        <dbReference type="ARBA" id="ARBA00022729"/>
    </source>
</evidence>
<feature type="signal peptide" evidence="3">
    <location>
        <begin position="1"/>
        <end position="26"/>
    </location>
</feature>
<organism evidence="5 6">
    <name type="scientific">Tepidiforma thermophila (strain KCTC 52669 / CGMCC 1.13589 / G233)</name>
    <dbReference type="NCBI Taxonomy" id="2761530"/>
    <lineage>
        <taxon>Bacteria</taxon>
        <taxon>Bacillati</taxon>
        <taxon>Chloroflexota</taxon>
        <taxon>Tepidiformia</taxon>
        <taxon>Tepidiformales</taxon>
        <taxon>Tepidiformaceae</taxon>
        <taxon>Tepidiforma</taxon>
    </lineage>
</organism>
<feature type="chain" id="PRO_5012676445" evidence="3">
    <location>
        <begin position="27"/>
        <end position="413"/>
    </location>
</feature>
<dbReference type="PANTHER" id="PTHR47151">
    <property type="entry name" value="LEU/ILE/VAL-BINDING ABC TRANSPORTER SUBUNIT"/>
    <property type="match status" value="1"/>
</dbReference>
<dbReference type="InterPro" id="IPR028082">
    <property type="entry name" value="Peripla_BP_I"/>
</dbReference>
<evidence type="ECO:0000256" key="3">
    <source>
        <dbReference type="SAM" id="SignalP"/>
    </source>
</evidence>
<reference evidence="5 6" key="1">
    <citation type="submission" date="2017-09" db="EMBL/GenBank/DDBJ databases">
        <title>Sequencing the genomes of two abundant thermophiles in Great Basin hot springs: Thermocrinis jamiesonii and novel Chloroflexi Thermoflexus hugenholtzii.</title>
        <authorList>
            <person name="Hedlund B."/>
        </authorList>
    </citation>
    <scope>NUCLEOTIDE SEQUENCE [LARGE SCALE GENOMIC DNA]</scope>
    <source>
        <strain evidence="5 6">G233</strain>
    </source>
</reference>
<gene>
    <name evidence="5" type="ORF">A9A59_2399</name>
</gene>
<dbReference type="AlphaFoldDB" id="A0A2A9HIC3"/>
<dbReference type="EMBL" id="PDJQ01000001">
    <property type="protein sequence ID" value="PFG75133.1"/>
    <property type="molecule type" value="Genomic_DNA"/>
</dbReference>
<feature type="domain" description="Leucine-binding protein" evidence="4">
    <location>
        <begin position="58"/>
        <end position="406"/>
    </location>
</feature>
<dbReference type="InterPro" id="IPR028081">
    <property type="entry name" value="Leu-bd"/>
</dbReference>
<proteinExistence type="inferred from homology"/>
<comment type="similarity">
    <text evidence="1">Belongs to the leucine-binding protein family.</text>
</comment>
<evidence type="ECO:0000256" key="1">
    <source>
        <dbReference type="ARBA" id="ARBA00010062"/>
    </source>
</evidence>
<name>A0A2A9HIC3_TEPT2</name>
<keyword evidence="6" id="KW-1185">Reference proteome</keyword>
<comment type="caution">
    <text evidence="5">The sequence shown here is derived from an EMBL/GenBank/DDBJ whole genome shotgun (WGS) entry which is preliminary data.</text>
</comment>
<dbReference type="Gene3D" id="3.40.50.2300">
    <property type="match status" value="2"/>
</dbReference>
<dbReference type="Proteomes" id="UP000223071">
    <property type="component" value="Unassembled WGS sequence"/>
</dbReference>
<sequence>MIERKGRPRLAWLLLLAAFAMVLAVACGGDDDDDDAGGGEVTYGKAGFKTVEIASGQPIKIGYSGPLSGDLKGIGEPIQKAVELAAKDKTIKGRTIQVIGKDDLCSADGGASAATQLLQEGVVAVVGPVCSGAVVAAQPQYEAAGITHVSPSSTAHKPTYPDRGQVFQTFLRTTYSDDIQGPAQAKFAYKTLGAKTAYIVYDTDAYGTGLRDAFKTAYEKEGGKILGSEGYEKKQTDFKAVVTNIKNAKPDLVYFAGFYSEATPFIKQLRAEMKDVKFLGGDGVKNDEFIKGAGADAEGAYLSLPSPVYTGEAYKTFGDLFEKETGIKRDASPFVAEAYDAATVIIRALEKVAEEKDGKLVIDLKKLNEEIRKTELDGASGKIKFDARGENVGGATPVSLFQVKNGAFEEIKQ</sequence>
<dbReference type="PANTHER" id="PTHR47151:SF2">
    <property type="entry name" value="AMINO ACID BINDING PROTEIN"/>
    <property type="match status" value="1"/>
</dbReference>
<protein>
    <submittedName>
        <fullName evidence="5">Amino acid/amide ABC transporter substrate-binding protein (HAAT family)</fullName>
    </submittedName>
</protein>
<dbReference type="Pfam" id="PF13458">
    <property type="entry name" value="Peripla_BP_6"/>
    <property type="match status" value="1"/>
</dbReference>
<evidence type="ECO:0000259" key="4">
    <source>
        <dbReference type="Pfam" id="PF13458"/>
    </source>
</evidence>
<keyword evidence="2 3" id="KW-0732">Signal</keyword>
<evidence type="ECO:0000313" key="5">
    <source>
        <dbReference type="EMBL" id="PFG75133.1"/>
    </source>
</evidence>
<dbReference type="SUPFAM" id="SSF53822">
    <property type="entry name" value="Periplasmic binding protein-like I"/>
    <property type="match status" value="1"/>
</dbReference>
<dbReference type="CDD" id="cd06342">
    <property type="entry name" value="PBP1_ABC_LIVBP-like"/>
    <property type="match status" value="1"/>
</dbReference>
<accession>A0A2A9HIC3</accession>